<dbReference type="HOGENOM" id="CLU_100714_0_0_1"/>
<keyword evidence="2" id="KW-1185">Reference proteome</keyword>
<evidence type="ECO:0000313" key="1">
    <source>
        <dbReference type="EMBL" id="KIO26592.1"/>
    </source>
</evidence>
<gene>
    <name evidence="1" type="ORF">M407DRAFT_24175</name>
</gene>
<reference evidence="1 2" key="1">
    <citation type="submission" date="2014-04" db="EMBL/GenBank/DDBJ databases">
        <authorList>
            <consortium name="DOE Joint Genome Institute"/>
            <person name="Kuo A."/>
            <person name="Girlanda M."/>
            <person name="Perotto S."/>
            <person name="Kohler A."/>
            <person name="Nagy L.G."/>
            <person name="Floudas D."/>
            <person name="Copeland A."/>
            <person name="Barry K.W."/>
            <person name="Cichocki N."/>
            <person name="Veneault-Fourrey C."/>
            <person name="LaButti K."/>
            <person name="Lindquist E.A."/>
            <person name="Lipzen A."/>
            <person name="Lundell T."/>
            <person name="Morin E."/>
            <person name="Murat C."/>
            <person name="Sun H."/>
            <person name="Tunlid A."/>
            <person name="Henrissat B."/>
            <person name="Grigoriev I.V."/>
            <person name="Hibbett D.S."/>
            <person name="Martin F."/>
            <person name="Nordberg H.P."/>
            <person name="Cantor M.N."/>
            <person name="Hua S.X."/>
        </authorList>
    </citation>
    <scope>NUCLEOTIDE SEQUENCE [LARGE SCALE GENOMIC DNA]</scope>
    <source>
        <strain evidence="1 2">MUT 4182</strain>
    </source>
</reference>
<dbReference type="AlphaFoldDB" id="A0A0C3LYT9"/>
<organism evidence="1 2">
    <name type="scientific">Tulasnella calospora MUT 4182</name>
    <dbReference type="NCBI Taxonomy" id="1051891"/>
    <lineage>
        <taxon>Eukaryota</taxon>
        <taxon>Fungi</taxon>
        <taxon>Dikarya</taxon>
        <taxon>Basidiomycota</taxon>
        <taxon>Agaricomycotina</taxon>
        <taxon>Agaricomycetes</taxon>
        <taxon>Cantharellales</taxon>
        <taxon>Tulasnellaceae</taxon>
        <taxon>Tulasnella</taxon>
    </lineage>
</organism>
<evidence type="ECO:0008006" key="3">
    <source>
        <dbReference type="Google" id="ProtNLM"/>
    </source>
</evidence>
<evidence type="ECO:0000313" key="2">
    <source>
        <dbReference type="Proteomes" id="UP000054248"/>
    </source>
</evidence>
<reference evidence="2" key="2">
    <citation type="submission" date="2015-01" db="EMBL/GenBank/DDBJ databases">
        <title>Evolutionary Origins and Diversification of the Mycorrhizal Mutualists.</title>
        <authorList>
            <consortium name="DOE Joint Genome Institute"/>
            <consortium name="Mycorrhizal Genomics Consortium"/>
            <person name="Kohler A."/>
            <person name="Kuo A."/>
            <person name="Nagy L.G."/>
            <person name="Floudas D."/>
            <person name="Copeland A."/>
            <person name="Barry K.W."/>
            <person name="Cichocki N."/>
            <person name="Veneault-Fourrey C."/>
            <person name="LaButti K."/>
            <person name="Lindquist E.A."/>
            <person name="Lipzen A."/>
            <person name="Lundell T."/>
            <person name="Morin E."/>
            <person name="Murat C."/>
            <person name="Riley R."/>
            <person name="Ohm R."/>
            <person name="Sun H."/>
            <person name="Tunlid A."/>
            <person name="Henrissat B."/>
            <person name="Grigoriev I.V."/>
            <person name="Hibbett D.S."/>
            <person name="Martin F."/>
        </authorList>
    </citation>
    <scope>NUCLEOTIDE SEQUENCE [LARGE SCALE GENOMIC DNA]</scope>
    <source>
        <strain evidence="2">MUT 4182</strain>
    </source>
</reference>
<accession>A0A0C3LYT9</accession>
<dbReference type="Proteomes" id="UP000054248">
    <property type="component" value="Unassembled WGS sequence"/>
</dbReference>
<dbReference type="EMBL" id="KN823022">
    <property type="protein sequence ID" value="KIO26592.1"/>
    <property type="molecule type" value="Genomic_DNA"/>
</dbReference>
<proteinExistence type="predicted"/>
<sequence>MLWFPIAVVSSLPHPPVRCLSTEPATGLSARDGRTIKLVGHLKIYFALLILNTVTPPAYFRQSPITDASYINDVTAFQRVADLMTEESTIIDIWCNILSTYYFPFPEYIIKPEARLGGSGHRADLLVTRSCDSKVVMIIEGKKAGGAQATWDKAVKQSSRYFDSVKKLGLGATRVFGMAVVGRKVTFVAPNDDGAESVLWGIKVQRGKTMAFRGFKALDVVQDSGEIHALLTHISECAKDV</sequence>
<protein>
    <recommendedName>
        <fullName evidence="3">Fungal-type protein kinase domain-containing protein</fullName>
    </recommendedName>
</protein>
<dbReference type="OrthoDB" id="3171746at2759"/>
<name>A0A0C3LYT9_9AGAM</name>